<reference evidence="6" key="1">
    <citation type="journal article" date="2019" name="bioRxiv">
        <title>The Genome of the Zebra Mussel, Dreissena polymorpha: A Resource for Invasive Species Research.</title>
        <authorList>
            <person name="McCartney M.A."/>
            <person name="Auch B."/>
            <person name="Kono T."/>
            <person name="Mallez S."/>
            <person name="Zhang Y."/>
            <person name="Obille A."/>
            <person name="Becker A."/>
            <person name="Abrahante J.E."/>
            <person name="Garbe J."/>
            <person name="Badalamenti J.P."/>
            <person name="Herman A."/>
            <person name="Mangelson H."/>
            <person name="Liachko I."/>
            <person name="Sullivan S."/>
            <person name="Sone E.D."/>
            <person name="Koren S."/>
            <person name="Silverstein K.A.T."/>
            <person name="Beckman K.B."/>
            <person name="Gohl D.M."/>
        </authorList>
    </citation>
    <scope>NUCLEOTIDE SEQUENCE</scope>
    <source>
        <strain evidence="6">Duluth1</strain>
        <tissue evidence="6">Whole animal</tissue>
    </source>
</reference>
<evidence type="ECO:0000256" key="3">
    <source>
        <dbReference type="SAM" id="Coils"/>
    </source>
</evidence>
<gene>
    <name evidence="6" type="ORF">DPMN_067777</name>
</gene>
<dbReference type="Pfam" id="PF04111">
    <property type="entry name" value="APG6"/>
    <property type="match status" value="1"/>
</dbReference>
<dbReference type="Gene3D" id="1.10.418.40">
    <property type="entry name" value="Autophagy protein 6/Beclin 1"/>
    <property type="match status" value="1"/>
</dbReference>
<evidence type="ECO:0000259" key="5">
    <source>
        <dbReference type="Pfam" id="PF17675"/>
    </source>
</evidence>
<feature type="domain" description="Atg6 BARA" evidence="4">
    <location>
        <begin position="226"/>
        <end position="404"/>
    </location>
</feature>
<dbReference type="GO" id="GO:0030674">
    <property type="term" value="F:protein-macromolecule adaptor activity"/>
    <property type="evidence" value="ECO:0007669"/>
    <property type="project" value="TreeGrafter"/>
</dbReference>
<dbReference type="PANTHER" id="PTHR12768:SF4">
    <property type="entry name" value="BECLIN-1"/>
    <property type="match status" value="1"/>
</dbReference>
<evidence type="ECO:0008006" key="8">
    <source>
        <dbReference type="Google" id="ProtNLM"/>
    </source>
</evidence>
<dbReference type="GO" id="GO:0034271">
    <property type="term" value="C:phosphatidylinositol 3-kinase complex, class III, type I"/>
    <property type="evidence" value="ECO:0007669"/>
    <property type="project" value="TreeGrafter"/>
</dbReference>
<dbReference type="AlphaFoldDB" id="A0A9D3Z1B2"/>
<evidence type="ECO:0000256" key="1">
    <source>
        <dbReference type="ARBA" id="ARBA00005965"/>
    </source>
</evidence>
<feature type="domain" description="Atg6/beclin coiled-coil" evidence="5">
    <location>
        <begin position="94"/>
        <end position="223"/>
    </location>
</feature>
<dbReference type="InterPro" id="IPR038274">
    <property type="entry name" value="Atg6/Beclin_C_sf"/>
</dbReference>
<dbReference type="Pfam" id="PF17675">
    <property type="entry name" value="APG6_N"/>
    <property type="match status" value="1"/>
</dbReference>
<feature type="coiled-coil region" evidence="3">
    <location>
        <begin position="111"/>
        <end position="215"/>
    </location>
</feature>
<evidence type="ECO:0000313" key="7">
    <source>
        <dbReference type="Proteomes" id="UP000828390"/>
    </source>
</evidence>
<comment type="similarity">
    <text evidence="1">Belongs to the beclin family.</text>
</comment>
<dbReference type="FunFam" id="1.10.418.40:FF:000001">
    <property type="entry name" value="beclin-1 isoform X1"/>
    <property type="match status" value="1"/>
</dbReference>
<dbReference type="InterPro" id="IPR007243">
    <property type="entry name" value="Atg6/Beclin"/>
</dbReference>
<dbReference type="GO" id="GO:0006995">
    <property type="term" value="P:cellular response to nitrogen starvation"/>
    <property type="evidence" value="ECO:0007669"/>
    <property type="project" value="TreeGrafter"/>
</dbReference>
<proteinExistence type="inferred from homology"/>
<dbReference type="GO" id="GO:0034272">
    <property type="term" value="C:phosphatidylinositol 3-kinase complex, class III, type II"/>
    <property type="evidence" value="ECO:0007669"/>
    <property type="project" value="TreeGrafter"/>
</dbReference>
<evidence type="ECO:0000313" key="6">
    <source>
        <dbReference type="EMBL" id="KAH3708329.1"/>
    </source>
</evidence>
<dbReference type="Gene3D" id="6.10.250.3110">
    <property type="match status" value="1"/>
</dbReference>
<keyword evidence="7" id="KW-1185">Reference proteome</keyword>
<protein>
    <recommendedName>
        <fullName evidence="8">Beclin-1</fullName>
    </recommendedName>
</protein>
<dbReference type="EMBL" id="JAIWYP010000014">
    <property type="protein sequence ID" value="KAH3708329.1"/>
    <property type="molecule type" value="Genomic_DNA"/>
</dbReference>
<dbReference type="GO" id="GO:0045324">
    <property type="term" value="P:late endosome to vacuole transport"/>
    <property type="evidence" value="ECO:0007669"/>
    <property type="project" value="TreeGrafter"/>
</dbReference>
<dbReference type="InterPro" id="IPR040455">
    <property type="entry name" value="Atg6_BARA"/>
</dbReference>
<comment type="caution">
    <text evidence="6">The sequence shown here is derived from an EMBL/GenBank/DDBJ whole genome shotgun (WGS) entry which is preliminary data.</text>
</comment>
<name>A0A9D3Z1B2_DREPO</name>
<organism evidence="6 7">
    <name type="scientific">Dreissena polymorpha</name>
    <name type="common">Zebra mussel</name>
    <name type="synonym">Mytilus polymorpha</name>
    <dbReference type="NCBI Taxonomy" id="45954"/>
    <lineage>
        <taxon>Eukaryota</taxon>
        <taxon>Metazoa</taxon>
        <taxon>Spiralia</taxon>
        <taxon>Lophotrochozoa</taxon>
        <taxon>Mollusca</taxon>
        <taxon>Bivalvia</taxon>
        <taxon>Autobranchia</taxon>
        <taxon>Heteroconchia</taxon>
        <taxon>Euheterodonta</taxon>
        <taxon>Imparidentia</taxon>
        <taxon>Neoheterodontei</taxon>
        <taxon>Myida</taxon>
        <taxon>Dreissenoidea</taxon>
        <taxon>Dreissenidae</taxon>
        <taxon>Dreissena</taxon>
    </lineage>
</organism>
<keyword evidence="2 3" id="KW-0175">Coiled coil</keyword>
<dbReference type="Proteomes" id="UP000828390">
    <property type="component" value="Unassembled WGS sequence"/>
</dbReference>
<accession>A0A9D3Z1B2</accession>
<dbReference type="GO" id="GO:0043548">
    <property type="term" value="F:phosphatidylinositol 3-kinase binding"/>
    <property type="evidence" value="ECO:0007669"/>
    <property type="project" value="TreeGrafter"/>
</dbReference>
<dbReference type="GO" id="GO:0000045">
    <property type="term" value="P:autophagosome assembly"/>
    <property type="evidence" value="ECO:0007669"/>
    <property type="project" value="TreeGrafter"/>
</dbReference>
<dbReference type="GO" id="GO:0000407">
    <property type="term" value="C:phagophore assembly site"/>
    <property type="evidence" value="ECO:0007669"/>
    <property type="project" value="TreeGrafter"/>
</dbReference>
<sequence>MADSSWNREESTAPLIAQAHLEEPLIPEKEDAYEVDSNISRKIIPARYPFEEDNNDFTLLGETGPLSMGTLGHKPKVHALLFDIMSGQSTVDHPLCEECTDTLLNHLDDQLKVTEEECRDYRNFLDCLENNGDEYEADEIALDDQLKKLKAEEETLRQQLQQVQREQEVVAMEIWKEKETTRKLEEEEERYWREYNEYKREVQELDDEQKSVDNQLKYAQVQLDRLQKTNVFNATFHIWHSGHFGTINNFRLGRLKSVPVDWTEINAAWGQTVLLLHSLALKMNLSFKRYRLVPYGSHSYLESLTDKSKELPLYASGGFRFFWDVKFDQAMVAFLDCVQQFKDAVEKDNSQFCLPYKIDRDKIEDPSNGQMFSIKIQFNSEETWTKALKFMLTNLKWGLAWVSSQFANK</sequence>
<evidence type="ECO:0000256" key="2">
    <source>
        <dbReference type="ARBA" id="ARBA00023054"/>
    </source>
</evidence>
<dbReference type="InterPro" id="IPR041691">
    <property type="entry name" value="Atg6/beclin_CC"/>
</dbReference>
<evidence type="ECO:0000259" key="4">
    <source>
        <dbReference type="Pfam" id="PF04111"/>
    </source>
</evidence>
<dbReference type="PANTHER" id="PTHR12768">
    <property type="entry name" value="BECLIN 1"/>
    <property type="match status" value="1"/>
</dbReference>
<dbReference type="GO" id="GO:0000423">
    <property type="term" value="P:mitophagy"/>
    <property type="evidence" value="ECO:0007669"/>
    <property type="project" value="TreeGrafter"/>
</dbReference>
<reference evidence="6" key="2">
    <citation type="submission" date="2020-11" db="EMBL/GenBank/DDBJ databases">
        <authorList>
            <person name="McCartney M.A."/>
            <person name="Auch B."/>
            <person name="Kono T."/>
            <person name="Mallez S."/>
            <person name="Becker A."/>
            <person name="Gohl D.M."/>
            <person name="Silverstein K.A.T."/>
            <person name="Koren S."/>
            <person name="Bechman K.B."/>
            <person name="Herman A."/>
            <person name="Abrahante J.E."/>
            <person name="Garbe J."/>
        </authorList>
    </citation>
    <scope>NUCLEOTIDE SEQUENCE</scope>
    <source>
        <strain evidence="6">Duluth1</strain>
        <tissue evidence="6">Whole animal</tissue>
    </source>
</reference>